<feature type="chain" id="PRO_5047531265" description="L,D-TPase catalytic domain-containing protein" evidence="8">
    <location>
        <begin position="23"/>
        <end position="371"/>
    </location>
</feature>
<dbReference type="InterPro" id="IPR038063">
    <property type="entry name" value="Transpep_catalytic_dom"/>
</dbReference>
<feature type="domain" description="L,D-TPase catalytic" evidence="9">
    <location>
        <begin position="58"/>
        <end position="167"/>
    </location>
</feature>
<proteinExistence type="inferred from homology"/>
<gene>
    <name evidence="10" type="ORF">CUR86_16125</name>
</gene>
<feature type="active site" description="Nucleophile" evidence="7">
    <location>
        <position position="143"/>
    </location>
</feature>
<evidence type="ECO:0000313" key="11">
    <source>
        <dbReference type="Proteomes" id="UP001162135"/>
    </source>
</evidence>
<dbReference type="Pfam" id="PF03734">
    <property type="entry name" value="YkuD"/>
    <property type="match status" value="1"/>
</dbReference>
<feature type="signal peptide" evidence="8">
    <location>
        <begin position="1"/>
        <end position="22"/>
    </location>
</feature>
<protein>
    <recommendedName>
        <fullName evidence="9">L,D-TPase catalytic domain-containing protein</fullName>
    </recommendedName>
</protein>
<dbReference type="NCBIfam" id="NF004785">
    <property type="entry name" value="PRK06132.1-2"/>
    <property type="match status" value="1"/>
</dbReference>
<dbReference type="InterPro" id="IPR005490">
    <property type="entry name" value="LD_TPept_cat_dom"/>
</dbReference>
<dbReference type="RefSeq" id="WP_110714578.1">
    <property type="nucleotide sequence ID" value="NZ_PGFS01000001.1"/>
</dbReference>
<keyword evidence="5 7" id="KW-0573">Peptidoglycan synthesis</keyword>
<keyword evidence="4 7" id="KW-0133">Cell shape</keyword>
<dbReference type="PANTHER" id="PTHR30582">
    <property type="entry name" value="L,D-TRANSPEPTIDASE"/>
    <property type="match status" value="1"/>
</dbReference>
<evidence type="ECO:0000256" key="3">
    <source>
        <dbReference type="ARBA" id="ARBA00022679"/>
    </source>
</evidence>
<evidence type="ECO:0000256" key="6">
    <source>
        <dbReference type="ARBA" id="ARBA00023316"/>
    </source>
</evidence>
<dbReference type="Proteomes" id="UP001162135">
    <property type="component" value="Unassembled WGS sequence"/>
</dbReference>
<name>A0ABT6I7Z6_9GAMM</name>
<reference evidence="10" key="2">
    <citation type="submission" date="2017-11" db="EMBL/GenBank/DDBJ databases">
        <authorList>
            <person name="Das S.K."/>
        </authorList>
    </citation>
    <scope>NUCLEOTIDE SEQUENCE</scope>
    <source>
        <strain evidence="10">S4-41</strain>
    </source>
</reference>
<keyword evidence="3" id="KW-0808">Transferase</keyword>
<organism evidence="10 11">
    <name type="scientific">Salinicola acroporae</name>
    <dbReference type="NCBI Taxonomy" id="1541440"/>
    <lineage>
        <taxon>Bacteria</taxon>
        <taxon>Pseudomonadati</taxon>
        <taxon>Pseudomonadota</taxon>
        <taxon>Gammaproteobacteria</taxon>
        <taxon>Oceanospirillales</taxon>
        <taxon>Halomonadaceae</taxon>
        <taxon>Salinicola</taxon>
    </lineage>
</organism>
<keyword evidence="6 7" id="KW-0961">Cell wall biogenesis/degradation</keyword>
<dbReference type="PROSITE" id="PS52029">
    <property type="entry name" value="LD_TPASE"/>
    <property type="match status" value="1"/>
</dbReference>
<dbReference type="Gene3D" id="2.40.440.10">
    <property type="entry name" value="L,D-transpeptidase catalytic domain-like"/>
    <property type="match status" value="1"/>
</dbReference>
<dbReference type="EMBL" id="PGFS01000001">
    <property type="protein sequence ID" value="MDH4573796.1"/>
    <property type="molecule type" value="Genomic_DNA"/>
</dbReference>
<feature type="active site" description="Proton donor/acceptor" evidence="7">
    <location>
        <position position="130"/>
    </location>
</feature>
<comment type="pathway">
    <text evidence="1 7">Cell wall biogenesis; peptidoglycan biosynthesis.</text>
</comment>
<evidence type="ECO:0000256" key="7">
    <source>
        <dbReference type="PROSITE-ProRule" id="PRU01373"/>
    </source>
</evidence>
<sequence length="371" mass="39455">MLRLGFTLLLGLALLVSPAGFAVPFWGDEQSSPVDSPLDRLPPGAWIWGGDDKRAGPMAVVVSLAEQRAYVYRNGILIGVSTISSGRPGYETPTGVFTVLQKDKDHRSNLYGNAPMPYQQRLTWDGVALHAGGLPGYPESHGCVHLPTEFARLLFDASNLGMTVVVTQEGQAPVSLVHPGPLSPIDAHTGADVGMPQLASGSSWRWAMDPPAEGPISMVMSRSDRMIVVYRNGVEIGRSRVELARSGTVTGTRAYIVEGHFHPPTSQQSAHANAGRNTRPLPMPTWIAIGVPGYESAAGQRVPADLVNQVVVPDGFKQKVLPLLAPGTVLVATDAHLAPETSGGRLRVIDSVGPRGWLDDVATEPDVGADH</sequence>
<dbReference type="CDD" id="cd16913">
    <property type="entry name" value="YkuD_like"/>
    <property type="match status" value="1"/>
</dbReference>
<reference evidence="10" key="1">
    <citation type="journal article" date="2015" name="Antonie Van Leeuwenhoek">
        <title>Comparative 16S rRNA signatures and multilocus sequence analysis for the genus Salinicola and description of Salinicola acroporae sp. nov., isolated from coral Acropora digitifera.</title>
        <authorList>
            <person name="Lepcha R.T."/>
            <person name="Poddar A."/>
            <person name="Schumann P."/>
            <person name="Das S.K."/>
        </authorList>
    </citation>
    <scope>NUCLEOTIDE SEQUENCE</scope>
    <source>
        <strain evidence="10">S4-41</strain>
    </source>
</reference>
<dbReference type="InterPro" id="IPR050979">
    <property type="entry name" value="LD-transpeptidase"/>
</dbReference>
<evidence type="ECO:0000259" key="9">
    <source>
        <dbReference type="PROSITE" id="PS52029"/>
    </source>
</evidence>
<evidence type="ECO:0000256" key="4">
    <source>
        <dbReference type="ARBA" id="ARBA00022960"/>
    </source>
</evidence>
<keyword evidence="11" id="KW-1185">Reference proteome</keyword>
<comment type="similarity">
    <text evidence="2">Belongs to the YkuD family.</text>
</comment>
<evidence type="ECO:0000256" key="1">
    <source>
        <dbReference type="ARBA" id="ARBA00004752"/>
    </source>
</evidence>
<evidence type="ECO:0000313" key="10">
    <source>
        <dbReference type="EMBL" id="MDH4573796.1"/>
    </source>
</evidence>
<evidence type="ECO:0000256" key="2">
    <source>
        <dbReference type="ARBA" id="ARBA00005992"/>
    </source>
</evidence>
<accession>A0ABT6I7Z6</accession>
<dbReference type="PIRSF" id="PIRSF029342">
    <property type="entry name" value="UCP029342_ErfK/YbiS/YcfS/YnhG"/>
    <property type="match status" value="1"/>
</dbReference>
<comment type="caution">
    <text evidence="10">The sequence shown here is derived from an EMBL/GenBank/DDBJ whole genome shotgun (WGS) entry which is preliminary data.</text>
</comment>
<dbReference type="SUPFAM" id="SSF141523">
    <property type="entry name" value="L,D-transpeptidase catalytic domain-like"/>
    <property type="match status" value="1"/>
</dbReference>
<evidence type="ECO:0000256" key="5">
    <source>
        <dbReference type="ARBA" id="ARBA00022984"/>
    </source>
</evidence>
<dbReference type="InterPro" id="IPR016915">
    <property type="entry name" value="UCP029342"/>
</dbReference>
<evidence type="ECO:0000256" key="8">
    <source>
        <dbReference type="SAM" id="SignalP"/>
    </source>
</evidence>
<keyword evidence="8" id="KW-0732">Signal</keyword>
<dbReference type="PANTHER" id="PTHR30582:SF2">
    <property type="entry name" value="L,D-TRANSPEPTIDASE YCIB-RELATED"/>
    <property type="match status" value="1"/>
</dbReference>